<proteinExistence type="predicted"/>
<organism evidence="1 2">
    <name type="scientific">Larimichthys crocea</name>
    <name type="common">Large yellow croaker</name>
    <name type="synonym">Pseudosciaena crocea</name>
    <dbReference type="NCBI Taxonomy" id="215358"/>
    <lineage>
        <taxon>Eukaryota</taxon>
        <taxon>Metazoa</taxon>
        <taxon>Chordata</taxon>
        <taxon>Craniata</taxon>
        <taxon>Vertebrata</taxon>
        <taxon>Euteleostomi</taxon>
        <taxon>Actinopterygii</taxon>
        <taxon>Neopterygii</taxon>
        <taxon>Teleostei</taxon>
        <taxon>Neoteleostei</taxon>
        <taxon>Acanthomorphata</taxon>
        <taxon>Eupercaria</taxon>
        <taxon>Sciaenidae</taxon>
        <taxon>Larimichthys</taxon>
    </lineage>
</organism>
<sequence length="781" mass="87813">MAAHHPGPPFCSVTGSSLDPAPDTDDCSIFDGLMEEDEKDKAKRVSRNKSEKKRRDQFNVLIKELGTMLPGNTRKMDKSTILQKSIDFLCKHKEIAAQSESSEIRQDWKPPFLSNEEFTQLMLEALDGFFIAIMTDGNILYVSESITSLLEHLPTDLVDQNLLNFLPVGEHSDVYKALSTHPTDPESLNADYLKTKNHMEFCCHMLRGAIDPKEPPVYEYVKFIGNFKSLNNVPNITRNGLAGVLQRSLQPAFDDQVCFVATVRLAKPQFIKEMCTVEEPNEEFTSRHSLEWKFLFLDHRAPPIIGYLPFEVLGTSGYDYYHVDDLETLAKCHEHLMQYGKGKSCYYRFLTKGQQWIWLQTHYYITYHQWNSRPEFIVCTHTVVSYSEVRAEQRRELGIEESNPEVTADKSQDSGSESQLNTSSLKEALERFDRSRTPSTSSRSSRKSSSHVSDNTCTSTASKLHMDTATPPRQSLASTMEMTSQRRSSISSQPVMEFSAQVNAMQHLKEQLEQRTRMIQANIQRQQEELRHIQEQLQRVQGQGIQMLLQQQGGAMNVQLPQVGSVQQTTALTGQVQQTTINPVHSGSQQLTIQQQAPPPQQSLQQQQQQQTNALTQPQRQSQQPPQAQPQSQGSVSAPLYNTMMISQPGQPNVLQISTSLPQNNTQQGTAVATFTQDRQIRFPAGQRLVTKLVTAPMACGAVMVPTSMFMGQVVTAYNPFGGQQQGGQTQTLTLQPAQPPQGQPDSQNQTTVVAQSSQQGQQQQQQFLQVSVEGSKHLFI</sequence>
<comment type="caution">
    <text evidence="1">The sequence shown here is derived from an EMBL/GenBank/DDBJ whole genome shotgun (WGS) entry which is preliminary data.</text>
</comment>
<gene>
    <name evidence="1" type="ORF">E3U43_008736</name>
</gene>
<dbReference type="EMBL" id="CM011674">
    <property type="protein sequence ID" value="TMS23430.1"/>
    <property type="molecule type" value="Genomic_DNA"/>
</dbReference>
<name>A0ACD3RVE1_LARCR</name>
<evidence type="ECO:0000313" key="1">
    <source>
        <dbReference type="EMBL" id="TMS23430.1"/>
    </source>
</evidence>
<dbReference type="Proteomes" id="UP000793456">
    <property type="component" value="Chromosome I"/>
</dbReference>
<evidence type="ECO:0000313" key="2">
    <source>
        <dbReference type="Proteomes" id="UP000793456"/>
    </source>
</evidence>
<protein>
    <submittedName>
        <fullName evidence="1">Uncharacterized protein</fullName>
    </submittedName>
</protein>
<accession>A0ACD3RVE1</accession>
<keyword evidence="2" id="KW-1185">Reference proteome</keyword>
<reference evidence="1" key="1">
    <citation type="submission" date="2018-11" db="EMBL/GenBank/DDBJ databases">
        <title>The sequence and de novo assembly of Larimichthys crocea genome using PacBio and Hi-C technologies.</title>
        <authorList>
            <person name="Xu P."/>
            <person name="Chen B."/>
            <person name="Zhou Z."/>
            <person name="Ke Q."/>
            <person name="Wu Y."/>
            <person name="Bai H."/>
            <person name="Pu F."/>
        </authorList>
    </citation>
    <scope>NUCLEOTIDE SEQUENCE</scope>
    <source>
        <tissue evidence="1">Muscle</tissue>
    </source>
</reference>